<dbReference type="PROSITE" id="PS00666">
    <property type="entry name" value="DHDPS_2"/>
    <property type="match status" value="1"/>
</dbReference>
<dbReference type="SUPFAM" id="SSF51569">
    <property type="entry name" value="Aldolase"/>
    <property type="match status" value="1"/>
</dbReference>
<dbReference type="EC" id="4.3.3.7" evidence="4 12"/>
<dbReference type="NCBIfam" id="TIGR00674">
    <property type="entry name" value="dapA"/>
    <property type="match status" value="1"/>
</dbReference>
<evidence type="ECO:0000256" key="5">
    <source>
        <dbReference type="ARBA" id="ARBA00022490"/>
    </source>
</evidence>
<dbReference type="Proteomes" id="UP000315217">
    <property type="component" value="Unassembled WGS sequence"/>
</dbReference>
<reference evidence="18 19" key="1">
    <citation type="journal article" date="2019" name="Nat. Microbiol.">
        <title>Mediterranean grassland soil C-N compound turnover is dependent on rainfall and depth, and is mediated by genomically divergent microorganisms.</title>
        <authorList>
            <person name="Diamond S."/>
            <person name="Andeer P.F."/>
            <person name="Li Z."/>
            <person name="Crits-Christoph A."/>
            <person name="Burstein D."/>
            <person name="Anantharaman K."/>
            <person name="Lane K.R."/>
            <person name="Thomas B.C."/>
            <person name="Pan C."/>
            <person name="Northen T.R."/>
            <person name="Banfield J.F."/>
        </authorList>
    </citation>
    <scope>NUCLEOTIDE SEQUENCE [LARGE SCALE GENOMIC DNA]</scope>
    <source>
        <strain evidence="16">NP_1</strain>
        <strain evidence="17">NP_2</strain>
    </source>
</reference>
<comment type="similarity">
    <text evidence="3 12 13">Belongs to the DapA family.</text>
</comment>
<evidence type="ECO:0000256" key="1">
    <source>
        <dbReference type="ARBA" id="ARBA00003294"/>
    </source>
</evidence>
<evidence type="ECO:0000256" key="13">
    <source>
        <dbReference type="PIRNR" id="PIRNR001365"/>
    </source>
</evidence>
<name>A0A537LQM0_9BACT</name>
<comment type="caution">
    <text evidence="17">The sequence shown here is derived from an EMBL/GenBank/DDBJ whole genome shotgun (WGS) entry which is preliminary data.</text>
</comment>
<keyword evidence="9 12" id="KW-0456">Lyase</keyword>
<evidence type="ECO:0000256" key="4">
    <source>
        <dbReference type="ARBA" id="ARBA00012086"/>
    </source>
</evidence>
<dbReference type="UniPathway" id="UPA00034">
    <property type="reaction ID" value="UER00017"/>
</dbReference>
<dbReference type="InterPro" id="IPR002220">
    <property type="entry name" value="DapA-like"/>
</dbReference>
<dbReference type="PANTHER" id="PTHR12128:SF66">
    <property type="entry name" value="4-HYDROXY-2-OXOGLUTARATE ALDOLASE, MITOCHONDRIAL"/>
    <property type="match status" value="1"/>
</dbReference>
<dbReference type="GO" id="GO:0008840">
    <property type="term" value="F:4-hydroxy-tetrahydrodipicolinate synthase activity"/>
    <property type="evidence" value="ECO:0007669"/>
    <property type="project" value="UniProtKB-UniRule"/>
</dbReference>
<evidence type="ECO:0000256" key="9">
    <source>
        <dbReference type="ARBA" id="ARBA00023239"/>
    </source>
</evidence>
<dbReference type="Pfam" id="PF00701">
    <property type="entry name" value="DHDPS"/>
    <property type="match status" value="1"/>
</dbReference>
<dbReference type="PANTHER" id="PTHR12128">
    <property type="entry name" value="DIHYDRODIPICOLINATE SYNTHASE"/>
    <property type="match status" value="1"/>
</dbReference>
<evidence type="ECO:0000256" key="11">
    <source>
        <dbReference type="ARBA" id="ARBA00047836"/>
    </source>
</evidence>
<comment type="subcellular location">
    <subcellularLocation>
        <location evidence="12">Cytoplasm</location>
    </subcellularLocation>
</comment>
<dbReference type="GO" id="GO:0019877">
    <property type="term" value="P:diaminopimelate biosynthetic process"/>
    <property type="evidence" value="ECO:0007669"/>
    <property type="project" value="UniProtKB-UniRule"/>
</dbReference>
<evidence type="ECO:0000256" key="10">
    <source>
        <dbReference type="ARBA" id="ARBA00023270"/>
    </source>
</evidence>
<feature type="binding site" evidence="12 15">
    <location>
        <position position="46"/>
    </location>
    <ligand>
        <name>pyruvate</name>
        <dbReference type="ChEBI" id="CHEBI:15361"/>
    </ligand>
</feature>
<dbReference type="Proteomes" id="UP000318661">
    <property type="component" value="Unassembled WGS sequence"/>
</dbReference>
<keyword evidence="10 12" id="KW-0704">Schiff base</keyword>
<dbReference type="GO" id="GO:0005829">
    <property type="term" value="C:cytosol"/>
    <property type="evidence" value="ECO:0007669"/>
    <property type="project" value="TreeGrafter"/>
</dbReference>
<evidence type="ECO:0000256" key="15">
    <source>
        <dbReference type="PIRSR" id="PIRSR001365-2"/>
    </source>
</evidence>
<protein>
    <recommendedName>
        <fullName evidence="4 12">4-hydroxy-tetrahydrodipicolinate synthase</fullName>
        <shortName evidence="12">HTPA synthase</shortName>
        <ecNumber evidence="4 12">4.3.3.7</ecNumber>
    </recommendedName>
</protein>
<evidence type="ECO:0000256" key="6">
    <source>
        <dbReference type="ARBA" id="ARBA00022605"/>
    </source>
</evidence>
<evidence type="ECO:0000313" key="19">
    <source>
        <dbReference type="Proteomes" id="UP000318661"/>
    </source>
</evidence>
<dbReference type="InterPro" id="IPR013785">
    <property type="entry name" value="Aldolase_TIM"/>
</dbReference>
<keyword evidence="8 12" id="KW-0457">Lysine biosynthesis</keyword>
<proteinExistence type="inferred from homology"/>
<dbReference type="PRINTS" id="PR00146">
    <property type="entry name" value="DHPICSNTHASE"/>
</dbReference>
<organism evidence="17 19">
    <name type="scientific">Candidatus Segetimicrobium genomatis</name>
    <dbReference type="NCBI Taxonomy" id="2569760"/>
    <lineage>
        <taxon>Bacteria</taxon>
        <taxon>Bacillati</taxon>
        <taxon>Candidatus Sysuimicrobiota</taxon>
        <taxon>Candidatus Sysuimicrobiia</taxon>
        <taxon>Candidatus Sysuimicrobiales</taxon>
        <taxon>Candidatus Segetimicrobiaceae</taxon>
        <taxon>Candidatus Segetimicrobium</taxon>
    </lineage>
</organism>
<keyword evidence="5 12" id="KW-0963">Cytoplasm</keyword>
<evidence type="ECO:0000313" key="17">
    <source>
        <dbReference type="EMBL" id="TMJ10311.1"/>
    </source>
</evidence>
<keyword evidence="7 12" id="KW-0220">Diaminopimelate biosynthesis</keyword>
<accession>A0A537LQM0</accession>
<evidence type="ECO:0000256" key="3">
    <source>
        <dbReference type="ARBA" id="ARBA00007592"/>
    </source>
</evidence>
<dbReference type="InterPro" id="IPR020625">
    <property type="entry name" value="Schiff_base-form_aldolases_AS"/>
</dbReference>
<sequence length="304" mass="33425">MSAMRGSLVPVVTPFRKGQLDDTRFVDLLEWQIDSGSHGVVVAGTTGEPSALTPEEREHLVELAVRTVRRRVPVIAGTGTNNYAETLRFTQVAKRIGADAALVVVPYYIRPTQEGLYRYFHSIATAVDLPVFIYNIPGRTAVNLEAHTIARLARDCRNIIGVKEANKDFEHINRVIHLCGRNFLVYSGIELLCFPVLAIGGAGHVSATANILPREVARLYDLAAGGQWDAARDLHYRLLPINEALFLETNPVPAKTALGLMGKIDPEVRLPLAPMAPENIERLKQVMASYGLMPQPARASDAMR</sequence>
<comment type="catalytic activity">
    <reaction evidence="11 12">
        <text>L-aspartate 4-semialdehyde + pyruvate = (2S,4S)-4-hydroxy-2,3,4,5-tetrahydrodipicolinate + H2O + H(+)</text>
        <dbReference type="Rhea" id="RHEA:34171"/>
        <dbReference type="ChEBI" id="CHEBI:15361"/>
        <dbReference type="ChEBI" id="CHEBI:15377"/>
        <dbReference type="ChEBI" id="CHEBI:15378"/>
        <dbReference type="ChEBI" id="CHEBI:67139"/>
        <dbReference type="ChEBI" id="CHEBI:537519"/>
        <dbReference type="EC" id="4.3.3.7"/>
    </reaction>
</comment>
<evidence type="ECO:0000313" key="16">
    <source>
        <dbReference type="EMBL" id="TMJ08526.1"/>
    </source>
</evidence>
<dbReference type="AlphaFoldDB" id="A0A537LQM0"/>
<keyword evidence="6 12" id="KW-0028">Amino-acid biosynthesis</keyword>
<comment type="pathway">
    <text evidence="2 12">Amino-acid biosynthesis; L-lysine biosynthesis via DAP pathway; (S)-tetrahydrodipicolinate from L-aspartate: step 3/4.</text>
</comment>
<dbReference type="CDD" id="cd00950">
    <property type="entry name" value="DHDPS"/>
    <property type="match status" value="1"/>
</dbReference>
<feature type="site" description="Part of a proton relay during catalysis" evidence="12">
    <location>
        <position position="45"/>
    </location>
</feature>
<evidence type="ECO:0000313" key="18">
    <source>
        <dbReference type="Proteomes" id="UP000315217"/>
    </source>
</evidence>
<gene>
    <name evidence="12" type="primary">dapA</name>
    <name evidence="16" type="ORF">E6G98_12010</name>
    <name evidence="17" type="ORF">E6G99_00905</name>
</gene>
<dbReference type="SMART" id="SM01130">
    <property type="entry name" value="DHDPS"/>
    <property type="match status" value="1"/>
</dbReference>
<dbReference type="HAMAP" id="MF_00418">
    <property type="entry name" value="DapA"/>
    <property type="match status" value="1"/>
</dbReference>
<dbReference type="GO" id="GO:0009089">
    <property type="term" value="P:lysine biosynthetic process via diaminopimelate"/>
    <property type="evidence" value="ECO:0007669"/>
    <property type="project" value="UniProtKB-UniRule"/>
</dbReference>
<dbReference type="PIRSF" id="PIRSF001365">
    <property type="entry name" value="DHDPS"/>
    <property type="match status" value="1"/>
</dbReference>
<comment type="subunit">
    <text evidence="12">Homotetramer; dimer of dimers.</text>
</comment>
<feature type="site" description="Part of a proton relay during catalysis" evidence="12">
    <location>
        <position position="108"/>
    </location>
</feature>
<evidence type="ECO:0000256" key="2">
    <source>
        <dbReference type="ARBA" id="ARBA00005120"/>
    </source>
</evidence>
<evidence type="ECO:0000256" key="12">
    <source>
        <dbReference type="HAMAP-Rule" id="MF_00418"/>
    </source>
</evidence>
<comment type="function">
    <text evidence="1 12">Catalyzes the condensation of (S)-aspartate-beta-semialdehyde [(S)-ASA] and pyruvate to 4-hydroxy-tetrahydrodipicolinate (HTPA).</text>
</comment>
<dbReference type="Gene3D" id="3.20.20.70">
    <property type="entry name" value="Aldolase class I"/>
    <property type="match status" value="1"/>
</dbReference>
<dbReference type="InterPro" id="IPR005263">
    <property type="entry name" value="DapA"/>
</dbReference>
<evidence type="ECO:0000256" key="14">
    <source>
        <dbReference type="PIRSR" id="PIRSR001365-1"/>
    </source>
</evidence>
<evidence type="ECO:0000256" key="8">
    <source>
        <dbReference type="ARBA" id="ARBA00023154"/>
    </source>
</evidence>
<feature type="active site" description="Proton donor/acceptor" evidence="12 14">
    <location>
        <position position="134"/>
    </location>
</feature>
<dbReference type="EMBL" id="VBAI01000189">
    <property type="protein sequence ID" value="TMJ08526.1"/>
    <property type="molecule type" value="Genomic_DNA"/>
</dbReference>
<feature type="binding site" evidence="12 15">
    <location>
        <position position="205"/>
    </location>
    <ligand>
        <name>pyruvate</name>
        <dbReference type="ChEBI" id="CHEBI:15361"/>
    </ligand>
</feature>
<comment type="caution">
    <text evidence="12">Was originally thought to be a dihydrodipicolinate synthase (DHDPS), catalyzing the condensation of (S)-aspartate-beta-semialdehyde [(S)-ASA] and pyruvate to dihydrodipicolinate (DHDP). However, it was shown in E.coli that the product of the enzymatic reaction is not dihydrodipicolinate but in fact (4S)-4-hydroxy-2,3,4,5-tetrahydro-(2S)-dipicolinic acid (HTPA), and that the consecutive dehydration reaction leading to DHDP is not spontaneous but catalyzed by DapB.</text>
</comment>
<dbReference type="EMBL" id="VBAJ01000015">
    <property type="protein sequence ID" value="TMJ10311.1"/>
    <property type="molecule type" value="Genomic_DNA"/>
</dbReference>
<evidence type="ECO:0000256" key="7">
    <source>
        <dbReference type="ARBA" id="ARBA00022915"/>
    </source>
</evidence>
<feature type="active site" description="Schiff-base intermediate with substrate" evidence="12 14">
    <location>
        <position position="163"/>
    </location>
</feature>